<dbReference type="InterPro" id="IPR050330">
    <property type="entry name" value="Bact_OuterMem_StrucFunc"/>
</dbReference>
<keyword evidence="4" id="KW-0732">Signal</keyword>
<keyword evidence="2 3" id="KW-0472">Membrane</keyword>
<reference evidence="6 7" key="1">
    <citation type="submission" date="2017-01" db="EMBL/GenBank/DDBJ databases">
        <title>Genome Sequencing of a Marine Spirillum, Oceanospirillum multiglobuliferum ATCC 33336, from Japan.</title>
        <authorList>
            <person name="Carney J.G."/>
            <person name="Trachtenberg A.M."/>
            <person name="Rheaume B.A."/>
            <person name="Linnane J.D."/>
            <person name="Pitts N.L."/>
            <person name="Mykles D.L."/>
            <person name="Maclea K.S."/>
        </authorList>
    </citation>
    <scope>NUCLEOTIDE SEQUENCE [LARGE SCALE GENOMIC DNA]</scope>
    <source>
        <strain evidence="6 7">ATCC 33336</strain>
    </source>
</reference>
<dbReference type="PROSITE" id="PS51123">
    <property type="entry name" value="OMPA_2"/>
    <property type="match status" value="1"/>
</dbReference>
<dbReference type="Proteomes" id="UP000191418">
    <property type="component" value="Unassembled WGS sequence"/>
</dbReference>
<feature type="chain" id="PRO_5012867174" description="OmpA-like domain-containing protein" evidence="4">
    <location>
        <begin position="29"/>
        <end position="320"/>
    </location>
</feature>
<evidence type="ECO:0000256" key="1">
    <source>
        <dbReference type="ARBA" id="ARBA00004442"/>
    </source>
</evidence>
<dbReference type="InterPro" id="IPR006665">
    <property type="entry name" value="OmpA-like"/>
</dbReference>
<dbReference type="CDD" id="cd07185">
    <property type="entry name" value="OmpA_C-like"/>
    <property type="match status" value="1"/>
</dbReference>
<dbReference type="STRING" id="64969.SAMN02745127_00859"/>
<dbReference type="AlphaFoldDB" id="A0A1V4T9M9"/>
<dbReference type="SUPFAM" id="SSF103088">
    <property type="entry name" value="OmpA-like"/>
    <property type="match status" value="1"/>
</dbReference>
<dbReference type="PRINTS" id="PR01021">
    <property type="entry name" value="OMPADOMAIN"/>
</dbReference>
<evidence type="ECO:0000259" key="5">
    <source>
        <dbReference type="PROSITE" id="PS51123"/>
    </source>
</evidence>
<dbReference type="PANTHER" id="PTHR30329:SF17">
    <property type="entry name" value="LIPOPROTEIN YFIB-RELATED"/>
    <property type="match status" value="1"/>
</dbReference>
<protein>
    <recommendedName>
        <fullName evidence="5">OmpA-like domain-containing protein</fullName>
    </recommendedName>
</protein>
<feature type="signal peptide" evidence="4">
    <location>
        <begin position="1"/>
        <end position="28"/>
    </location>
</feature>
<proteinExistence type="predicted"/>
<evidence type="ECO:0000313" key="6">
    <source>
        <dbReference type="EMBL" id="OPX56949.1"/>
    </source>
</evidence>
<name>A0A1V4T9M9_9GAMM</name>
<keyword evidence="7" id="KW-1185">Reference proteome</keyword>
<comment type="caution">
    <text evidence="6">The sequence shown here is derived from an EMBL/GenBank/DDBJ whole genome shotgun (WGS) entry which is preliminary data.</text>
</comment>
<gene>
    <name evidence="6" type="ORF">BTE48_00485</name>
</gene>
<dbReference type="Pfam" id="PF00691">
    <property type="entry name" value="OmpA"/>
    <property type="match status" value="1"/>
</dbReference>
<feature type="domain" description="OmpA-like" evidence="5">
    <location>
        <begin position="178"/>
        <end position="295"/>
    </location>
</feature>
<evidence type="ECO:0000256" key="3">
    <source>
        <dbReference type="PROSITE-ProRule" id="PRU00473"/>
    </source>
</evidence>
<dbReference type="InterPro" id="IPR006664">
    <property type="entry name" value="OMP_bac"/>
</dbReference>
<evidence type="ECO:0000256" key="2">
    <source>
        <dbReference type="ARBA" id="ARBA00023136"/>
    </source>
</evidence>
<organism evidence="6 7">
    <name type="scientific">Oceanospirillum multiglobuliferum</name>
    <dbReference type="NCBI Taxonomy" id="64969"/>
    <lineage>
        <taxon>Bacteria</taxon>
        <taxon>Pseudomonadati</taxon>
        <taxon>Pseudomonadota</taxon>
        <taxon>Gammaproteobacteria</taxon>
        <taxon>Oceanospirillales</taxon>
        <taxon>Oceanospirillaceae</taxon>
        <taxon>Oceanospirillum</taxon>
    </lineage>
</organism>
<comment type="subcellular location">
    <subcellularLocation>
        <location evidence="1">Cell outer membrane</location>
    </subcellularLocation>
</comment>
<accession>A0A1V4T9M9</accession>
<dbReference type="Gene3D" id="2.60.40.2540">
    <property type="match status" value="1"/>
</dbReference>
<dbReference type="InterPro" id="IPR041544">
    <property type="entry name" value="MotY_N"/>
</dbReference>
<dbReference type="Gene3D" id="3.30.1330.60">
    <property type="entry name" value="OmpA-like domain"/>
    <property type="match status" value="1"/>
</dbReference>
<dbReference type="EMBL" id="MTSM01000001">
    <property type="protein sequence ID" value="OPX56949.1"/>
    <property type="molecule type" value="Genomic_DNA"/>
</dbReference>
<dbReference type="PANTHER" id="PTHR30329">
    <property type="entry name" value="STATOR ELEMENT OF FLAGELLAR MOTOR COMPLEX"/>
    <property type="match status" value="1"/>
</dbReference>
<sequence length="320" mass="35365">MAMPLFRLQRTILFTLTSLLFVSAQSYAAQYGASIGNSVWQATPPSPLYCELTHPIPNMGMARFTHRSGEDLKFRLDPYGQPLQKGSAELMALPPNWKPGDAPVDLGKVNVGLGEEGVHIDSEQAHLMVEVLEQGLNPTFMQTPADKRYAPIRGHLSALGFKPAFAEYVQCRGNLLPVNFDQISRSAITFPGGGIDISTADKELLSLIMRYINADPSVKYVFLDGHSDSYGSRRDNRKLSKERTDTVLNYLIDLGLNEAMVTARYHGERYPIVPNNTKANRAKNRRVTIRLEREGIALGDPVVPSDAQVQYDNGSADTAN</sequence>
<dbReference type="PRINTS" id="PR01023">
    <property type="entry name" value="NAFLGMOTY"/>
</dbReference>
<evidence type="ECO:0000313" key="7">
    <source>
        <dbReference type="Proteomes" id="UP000191418"/>
    </source>
</evidence>
<evidence type="ECO:0000256" key="4">
    <source>
        <dbReference type="SAM" id="SignalP"/>
    </source>
</evidence>
<dbReference type="InterPro" id="IPR036737">
    <property type="entry name" value="OmpA-like_sf"/>
</dbReference>
<dbReference type="OrthoDB" id="6905929at2"/>
<dbReference type="GO" id="GO:0009279">
    <property type="term" value="C:cell outer membrane"/>
    <property type="evidence" value="ECO:0007669"/>
    <property type="project" value="UniProtKB-SubCell"/>
</dbReference>
<dbReference type="RefSeq" id="WP_078744459.1">
    <property type="nucleotide sequence ID" value="NZ_FUXG01000004.1"/>
</dbReference>
<dbReference type="Pfam" id="PF18393">
    <property type="entry name" value="MotY_N"/>
    <property type="match status" value="1"/>
</dbReference>